<comment type="caution">
    <text evidence="3">The sequence shown here is derived from an EMBL/GenBank/DDBJ whole genome shotgun (WGS) entry which is preliminary data.</text>
</comment>
<dbReference type="InterPro" id="IPR010872">
    <property type="entry name" value="MDMPI_C-term_domain"/>
</dbReference>
<dbReference type="SUPFAM" id="SSF109854">
    <property type="entry name" value="DinB/YfiT-like putative metalloenzymes"/>
    <property type="match status" value="1"/>
</dbReference>
<dbReference type="Gene3D" id="1.20.120.450">
    <property type="entry name" value="dinb family like domain"/>
    <property type="match status" value="1"/>
</dbReference>
<protein>
    <submittedName>
        <fullName evidence="3">Maleylpyruvate isomerase family mycothiol-dependent enzyme</fullName>
    </submittedName>
</protein>
<feature type="domain" description="MDMPI C-terminal" evidence="1">
    <location>
        <begin position="180"/>
        <end position="272"/>
    </location>
</feature>
<organism evidence="3 4">
    <name type="scientific">Rhodococcus zopfii</name>
    <dbReference type="NCBI Taxonomy" id="43772"/>
    <lineage>
        <taxon>Bacteria</taxon>
        <taxon>Bacillati</taxon>
        <taxon>Actinomycetota</taxon>
        <taxon>Actinomycetes</taxon>
        <taxon>Mycobacteriales</taxon>
        <taxon>Nocardiaceae</taxon>
        <taxon>Rhodococcus</taxon>
    </lineage>
</organism>
<dbReference type="Pfam" id="PF07398">
    <property type="entry name" value="MDMPI_C"/>
    <property type="match status" value="1"/>
</dbReference>
<name>A0ABU3WQ15_9NOCA</name>
<dbReference type="Proteomes" id="UP001275440">
    <property type="component" value="Unassembled WGS sequence"/>
</dbReference>
<keyword evidence="4" id="KW-1185">Reference proteome</keyword>
<feature type="domain" description="Mycothiol-dependent maleylpyruvate isomerase metal-binding" evidence="2">
    <location>
        <begin position="28"/>
        <end position="165"/>
    </location>
</feature>
<sequence length="284" mass="30879">MGNRGPTLTTESSPEFPVETIRSLLFEQFAVIDDLLADLDTDSWFTPSTLPGWTVKDIVAHLIGTESLLAGEQTPHVDIDVHALGHVHNEIGALNERWVESLRGTPGADVLDRYRRIVARRRDQLATMTQEWFDAPAQTPVGPATYGRFMRIRVFDCWMHELDLRDALGLPGDEGGARAELAITEVVGSLAYVVGKLGKAPDGARISVELTGPLTRTLHVEVHGRAALVPELSGEATSTIALDSGLFARLAGGRVRAFDHLDEITLGGDTTVGRRIVDNLAFTI</sequence>
<dbReference type="GO" id="GO:0016853">
    <property type="term" value="F:isomerase activity"/>
    <property type="evidence" value="ECO:0007669"/>
    <property type="project" value="UniProtKB-KW"/>
</dbReference>
<dbReference type="InterPro" id="IPR034660">
    <property type="entry name" value="DinB/YfiT-like"/>
</dbReference>
<dbReference type="Pfam" id="PF11716">
    <property type="entry name" value="MDMPI_N"/>
    <property type="match status" value="1"/>
</dbReference>
<dbReference type="EMBL" id="WBMO01000001">
    <property type="protein sequence ID" value="MDV2476094.1"/>
    <property type="molecule type" value="Genomic_DNA"/>
</dbReference>
<reference evidence="3 4" key="1">
    <citation type="submission" date="2019-10" db="EMBL/GenBank/DDBJ databases">
        <title>Draft Genome Assembly of Rhodococcus zopfii DSM44189.</title>
        <authorList>
            <person name="Sutton J.M."/>
            <person name="Akob D.M."/>
            <person name="Bushman T.J."/>
        </authorList>
    </citation>
    <scope>NUCLEOTIDE SEQUENCE [LARGE SCALE GENOMIC DNA]</scope>
    <source>
        <strain evidence="3 4">DSM 44189</strain>
    </source>
</reference>
<dbReference type="NCBIfam" id="TIGR03083">
    <property type="entry name" value="maleylpyruvate isomerase family mycothiol-dependent enzyme"/>
    <property type="match status" value="1"/>
</dbReference>
<evidence type="ECO:0000313" key="4">
    <source>
        <dbReference type="Proteomes" id="UP001275440"/>
    </source>
</evidence>
<accession>A0ABU3WQ15</accession>
<evidence type="ECO:0000259" key="2">
    <source>
        <dbReference type="Pfam" id="PF11716"/>
    </source>
</evidence>
<gene>
    <name evidence="3" type="ORF">F8M49_13430</name>
</gene>
<proteinExistence type="predicted"/>
<evidence type="ECO:0000313" key="3">
    <source>
        <dbReference type="EMBL" id="MDV2476094.1"/>
    </source>
</evidence>
<keyword evidence="3" id="KW-0413">Isomerase</keyword>
<dbReference type="InterPro" id="IPR024344">
    <property type="entry name" value="MDMPI_metal-binding"/>
</dbReference>
<dbReference type="InterPro" id="IPR017517">
    <property type="entry name" value="Maleyloyr_isom"/>
</dbReference>
<evidence type="ECO:0000259" key="1">
    <source>
        <dbReference type="Pfam" id="PF07398"/>
    </source>
</evidence>